<evidence type="ECO:0000259" key="2">
    <source>
        <dbReference type="Pfam" id="PF07883"/>
    </source>
</evidence>
<dbReference type="InterPro" id="IPR011051">
    <property type="entry name" value="RmlC_Cupin_sf"/>
</dbReference>
<comment type="caution">
    <text evidence="3">The sequence shown here is derived from an EMBL/GenBank/DDBJ whole genome shotgun (WGS) entry which is preliminary data.</text>
</comment>
<feature type="signal peptide" evidence="1">
    <location>
        <begin position="1"/>
        <end position="26"/>
    </location>
</feature>
<dbReference type="PANTHER" id="PTHR38599">
    <property type="entry name" value="CUPIN DOMAIN PROTEIN (AFU_ORTHOLOGUE AFUA_3G13620)"/>
    <property type="match status" value="1"/>
</dbReference>
<feature type="chain" id="PRO_5040505630" description="Cupin type-2 domain-containing protein" evidence="1">
    <location>
        <begin position="27"/>
        <end position="143"/>
    </location>
</feature>
<sequence>MSTLKMILASTVVALATSVMPPLVHAHGTDDGRDNITPAFRTVIANVPGKTMTAIVVDYKPGQKSPSHRHGQAFVVGYVLSGAIRSQLNDGESRVYHAGESWTEVPGVHHTVSENASTTEPAKLLAIFVADDSDKDLVTWDKH</sequence>
<evidence type="ECO:0000313" key="4">
    <source>
        <dbReference type="Proteomes" id="UP000789704"/>
    </source>
</evidence>
<keyword evidence="4" id="KW-1185">Reference proteome</keyword>
<feature type="domain" description="Cupin type-2" evidence="2">
    <location>
        <begin position="56"/>
        <end position="128"/>
    </location>
</feature>
<evidence type="ECO:0000256" key="1">
    <source>
        <dbReference type="SAM" id="SignalP"/>
    </source>
</evidence>
<dbReference type="SUPFAM" id="SSF51182">
    <property type="entry name" value="RmlC-like cupins"/>
    <property type="match status" value="1"/>
</dbReference>
<reference evidence="3" key="1">
    <citation type="submission" date="2021-04" db="EMBL/GenBank/DDBJ databases">
        <authorList>
            <person name="Vanwijnsberghe S."/>
        </authorList>
    </citation>
    <scope>NUCLEOTIDE SEQUENCE</scope>
    <source>
        <strain evidence="3">LMG 31841</strain>
    </source>
</reference>
<dbReference type="Proteomes" id="UP000789704">
    <property type="component" value="Unassembled WGS sequence"/>
</dbReference>
<dbReference type="Gene3D" id="2.60.120.10">
    <property type="entry name" value="Jelly Rolls"/>
    <property type="match status" value="1"/>
</dbReference>
<dbReference type="CDD" id="cd02234">
    <property type="entry name" value="cupin_BLR7677-like"/>
    <property type="match status" value="1"/>
</dbReference>
<name>A0A9N8RX64_9BURK</name>
<keyword evidence="1" id="KW-0732">Signal</keyword>
<proteinExistence type="predicted"/>
<dbReference type="Pfam" id="PF07883">
    <property type="entry name" value="Cupin_2"/>
    <property type="match status" value="1"/>
</dbReference>
<dbReference type="PANTHER" id="PTHR38599:SF1">
    <property type="entry name" value="CUPIN DOMAIN PROTEIN (AFU_ORTHOLOGUE AFUA_3G13620)"/>
    <property type="match status" value="1"/>
</dbReference>
<evidence type="ECO:0000313" key="3">
    <source>
        <dbReference type="EMBL" id="CAG4901214.1"/>
    </source>
</evidence>
<dbReference type="InterPro" id="IPR013096">
    <property type="entry name" value="Cupin_2"/>
</dbReference>
<dbReference type="EMBL" id="CAJQZC010000005">
    <property type="protein sequence ID" value="CAG4901214.1"/>
    <property type="molecule type" value="Genomic_DNA"/>
</dbReference>
<protein>
    <recommendedName>
        <fullName evidence="2">Cupin type-2 domain-containing protein</fullName>
    </recommendedName>
</protein>
<organism evidence="3 4">
    <name type="scientific">Paraburkholderia saeva</name>
    <dbReference type="NCBI Taxonomy" id="2777537"/>
    <lineage>
        <taxon>Bacteria</taxon>
        <taxon>Pseudomonadati</taxon>
        <taxon>Pseudomonadota</taxon>
        <taxon>Betaproteobacteria</taxon>
        <taxon>Burkholderiales</taxon>
        <taxon>Burkholderiaceae</taxon>
        <taxon>Paraburkholderia</taxon>
    </lineage>
</organism>
<gene>
    <name evidence="3" type="ORF">LMG31841_02966</name>
</gene>
<dbReference type="AlphaFoldDB" id="A0A9N8RX64"/>
<accession>A0A9N8RX64</accession>
<dbReference type="InterPro" id="IPR014710">
    <property type="entry name" value="RmlC-like_jellyroll"/>
</dbReference>